<dbReference type="GO" id="GO:0009432">
    <property type="term" value="P:SOS response"/>
    <property type="evidence" value="ECO:0007669"/>
    <property type="project" value="TreeGrafter"/>
</dbReference>
<accession>A0A367RH73</accession>
<organism evidence="1 2">
    <name type="scientific">Nostoc punctiforme NIES-2108</name>
    <dbReference type="NCBI Taxonomy" id="1356359"/>
    <lineage>
        <taxon>Bacteria</taxon>
        <taxon>Bacillati</taxon>
        <taxon>Cyanobacteriota</taxon>
        <taxon>Cyanophyceae</taxon>
        <taxon>Nostocales</taxon>
        <taxon>Nostocaceae</taxon>
        <taxon>Nostoc</taxon>
    </lineage>
</organism>
<proteinExistence type="predicted"/>
<reference evidence="1 2" key="1">
    <citation type="submission" date="2016-04" db="EMBL/GenBank/DDBJ databases">
        <authorList>
            <person name="Evans L.H."/>
            <person name="Alamgir A."/>
            <person name="Owens N."/>
            <person name="Weber N.D."/>
            <person name="Virtaneva K."/>
            <person name="Barbian K."/>
            <person name="Babar A."/>
            <person name="Rosenke K."/>
        </authorList>
    </citation>
    <scope>NUCLEOTIDE SEQUENCE [LARGE SCALE GENOMIC DNA]</scope>
    <source>
        <strain evidence="1">NIES-2108</strain>
    </source>
</reference>
<dbReference type="PANTHER" id="PTHR21621">
    <property type="entry name" value="RIBOSOMAL PROTEIN S6 MODIFICATION PROTEIN"/>
    <property type="match status" value="1"/>
</dbReference>
<sequence length="544" mass="62237">MIYAIGLDSDRTFCHFVNYAESRGVEVQVINLREVIQNGDWRLALPDDNQSWISCSSQKYVLNPHGSYYCRLIDLSTVQSDVQDAMRWKSLLAALCCWLEHIPGKVINRPGAGANNFSKPLHEFHLKSLGFQVADSVTSSNPEVLTEFANAGLTIVKTTSGVRADSRLVKSEEFLDFHPDAGPVHLQRYIKGADVRAHVVGDRVHAELIKCPQVDYRHFHEEAEYIEWELPEALHQKIINATAALGLKFAGWDFKVTDSLEYWCLEVNPMPGYDGYDIRADGKITDSLLALLTEDIAGNSISWYTESSNEIFSEQIVASEQCNDICSVIHSLREFWIKRGNSPKFFYTLGTASYLDFLNQPNFSKDYYTIAHEYNLLLELHLGWLYKLIKEYLEQTLINPVRYKPDAALPGFHIWQDSNLITKPNATTHFDLQYRNLKWDEGKLDTINTISFTLPIKLPKSGGGLNVWDFNYINDYSQAIAGDVEFLKRFRTKTFHNYKVGEIVLHSGHTLHQIAPTTYIYPDDERITLQGHGLFCDGQWLLYW</sequence>
<evidence type="ECO:0008006" key="3">
    <source>
        <dbReference type="Google" id="ProtNLM"/>
    </source>
</evidence>
<name>A0A367RH73_NOSPU</name>
<evidence type="ECO:0000313" key="2">
    <source>
        <dbReference type="Proteomes" id="UP000252085"/>
    </source>
</evidence>
<dbReference type="GO" id="GO:0018169">
    <property type="term" value="F:ribosomal S6-glutamic acid ligase activity"/>
    <property type="evidence" value="ECO:0007669"/>
    <property type="project" value="TreeGrafter"/>
</dbReference>
<dbReference type="AlphaFoldDB" id="A0A367RH73"/>
<dbReference type="PANTHER" id="PTHR21621:SF7">
    <property type="entry name" value="RIBOSOMAL PROTEIN BS6--L-GLUTAMATE LIGASE"/>
    <property type="match status" value="1"/>
</dbReference>
<dbReference type="Proteomes" id="UP000252085">
    <property type="component" value="Unassembled WGS sequence"/>
</dbReference>
<comment type="caution">
    <text evidence="1">The sequence shown here is derived from an EMBL/GenBank/DDBJ whole genome shotgun (WGS) entry which is preliminary data.</text>
</comment>
<dbReference type="SUPFAM" id="SSF56059">
    <property type="entry name" value="Glutathione synthetase ATP-binding domain-like"/>
    <property type="match status" value="1"/>
</dbReference>
<dbReference type="GO" id="GO:0005737">
    <property type="term" value="C:cytoplasm"/>
    <property type="evidence" value="ECO:0007669"/>
    <property type="project" value="TreeGrafter"/>
</dbReference>
<gene>
    <name evidence="1" type="ORF">A6769_21225</name>
</gene>
<dbReference type="EMBL" id="LXQE01000154">
    <property type="protein sequence ID" value="RCJ34924.1"/>
    <property type="molecule type" value="Genomic_DNA"/>
</dbReference>
<protein>
    <recommendedName>
        <fullName evidence="3">ATP-grasp domain-containing protein</fullName>
    </recommendedName>
</protein>
<evidence type="ECO:0000313" key="1">
    <source>
        <dbReference type="EMBL" id="RCJ34924.1"/>
    </source>
</evidence>
<dbReference type="Gene3D" id="3.30.470.20">
    <property type="entry name" value="ATP-grasp fold, B domain"/>
    <property type="match status" value="1"/>
</dbReference>